<organism evidence="1 2">
    <name type="scientific">Pluteus cervinus</name>
    <dbReference type="NCBI Taxonomy" id="181527"/>
    <lineage>
        <taxon>Eukaryota</taxon>
        <taxon>Fungi</taxon>
        <taxon>Dikarya</taxon>
        <taxon>Basidiomycota</taxon>
        <taxon>Agaricomycotina</taxon>
        <taxon>Agaricomycetes</taxon>
        <taxon>Agaricomycetidae</taxon>
        <taxon>Agaricales</taxon>
        <taxon>Pluteineae</taxon>
        <taxon>Pluteaceae</taxon>
        <taxon>Pluteus</taxon>
    </lineage>
</organism>
<accession>A0ACD3AJU6</accession>
<evidence type="ECO:0000313" key="2">
    <source>
        <dbReference type="Proteomes" id="UP000308600"/>
    </source>
</evidence>
<dbReference type="EMBL" id="ML208447">
    <property type="protein sequence ID" value="TFK65137.1"/>
    <property type="molecule type" value="Genomic_DNA"/>
</dbReference>
<gene>
    <name evidence="1" type="ORF">BDN72DRAFT_846005</name>
</gene>
<reference evidence="1 2" key="1">
    <citation type="journal article" date="2019" name="Nat. Ecol. Evol.">
        <title>Megaphylogeny resolves global patterns of mushroom evolution.</title>
        <authorList>
            <person name="Varga T."/>
            <person name="Krizsan K."/>
            <person name="Foldi C."/>
            <person name="Dima B."/>
            <person name="Sanchez-Garcia M."/>
            <person name="Sanchez-Ramirez S."/>
            <person name="Szollosi G.J."/>
            <person name="Szarkandi J.G."/>
            <person name="Papp V."/>
            <person name="Albert L."/>
            <person name="Andreopoulos W."/>
            <person name="Angelini C."/>
            <person name="Antonin V."/>
            <person name="Barry K.W."/>
            <person name="Bougher N.L."/>
            <person name="Buchanan P."/>
            <person name="Buyck B."/>
            <person name="Bense V."/>
            <person name="Catcheside P."/>
            <person name="Chovatia M."/>
            <person name="Cooper J."/>
            <person name="Damon W."/>
            <person name="Desjardin D."/>
            <person name="Finy P."/>
            <person name="Geml J."/>
            <person name="Haridas S."/>
            <person name="Hughes K."/>
            <person name="Justo A."/>
            <person name="Karasinski D."/>
            <person name="Kautmanova I."/>
            <person name="Kiss B."/>
            <person name="Kocsube S."/>
            <person name="Kotiranta H."/>
            <person name="LaButti K.M."/>
            <person name="Lechner B.E."/>
            <person name="Liimatainen K."/>
            <person name="Lipzen A."/>
            <person name="Lukacs Z."/>
            <person name="Mihaltcheva S."/>
            <person name="Morgado L.N."/>
            <person name="Niskanen T."/>
            <person name="Noordeloos M.E."/>
            <person name="Ohm R.A."/>
            <person name="Ortiz-Santana B."/>
            <person name="Ovrebo C."/>
            <person name="Racz N."/>
            <person name="Riley R."/>
            <person name="Savchenko A."/>
            <person name="Shiryaev A."/>
            <person name="Soop K."/>
            <person name="Spirin V."/>
            <person name="Szebenyi C."/>
            <person name="Tomsovsky M."/>
            <person name="Tulloss R.E."/>
            <person name="Uehling J."/>
            <person name="Grigoriev I.V."/>
            <person name="Vagvolgyi C."/>
            <person name="Papp T."/>
            <person name="Martin F.M."/>
            <person name="Miettinen O."/>
            <person name="Hibbett D.S."/>
            <person name="Nagy L.G."/>
        </authorList>
    </citation>
    <scope>NUCLEOTIDE SEQUENCE [LARGE SCALE GENOMIC DNA]</scope>
    <source>
        <strain evidence="1 2">NL-1719</strain>
    </source>
</reference>
<protein>
    <submittedName>
        <fullName evidence="1">Uncharacterized protein</fullName>
    </submittedName>
</protein>
<dbReference type="Proteomes" id="UP000308600">
    <property type="component" value="Unassembled WGS sequence"/>
</dbReference>
<sequence>MGASAPRRVLSKLDTDSAGHDASNATSAEDITSEAMDVDQSDAGDQEETIPGAVAKGNKEKDLQDDMNLALTGLDFNGDYAMAHAFPLAPNPWLTIEGLGLLRLPLGDDDATRIISASGQKKRGMNTWEISSDLVSFGNDAWNTFLQEEVLEGVKDGLGLTVDLTSLRCQLHKLRLYKADSRASTKQESTPTVEGVFATFIILLPSLHTGGDDHVSHSSGSQVLSLPPDSPLHTSIIAWYSDVSHSVAPILSGYRLGLCYDLIHTQTGPKSLPLTLPFATRAENLALMQRTLEEWRDGVHDEDYEDDNDDNHLLAFILDNHYPDDELDEGKSCLEGTDAHIVANLGPVAEQVGVTIFLANLKYTVEAQSESMMRTGYDRPAKRRKKNSGGDDDDASASESESDDGKVHEFAISNIVDLDGTSITKKTNYVEEYQIIPKDAFSGVKPDGYKHNEYMDIDDDPEDGGDCWYDRTVLIFVCKDRMRDFYLSNCGTTSAMSELKKLDPHALKKADVEFAERVVKHLPASATSTGPFAEMFKLALSWKNFRLWKTVWKKSTFSAISATLISQAVTTFGFERLSPLLEDQLTSQRSFSDRLKLIQSIADTCASKDDAAVAWRAAQKFKAIETMPYFRDSDIPIIIKIAETEGIKMTMASYMRSLKKAQVDSDFWISLIRAIQDRLKNCASGLHSTSGNLDDWQESILQCLEEAATAWATSHSRTHITSDTEQGDSTHPEHTIVSSSMEVLDLTVSLDRANLFSKILNVLLSLRGTTSDRFKVVYSHFIPKLQKLLAKHDSSVASPPFSDFARDVIGLYLQDILGPKVQVIPALKNALRCGPGCRDCNALESFMKSSQRTYRLFAGLKRRAHIERQIQKNGANALSFETQKKQGSKDDDPHDLVVTKKEGYGQISQWDDRQEQARKLLKLFGDSDVVAKVMGDREDDVLRALDGTRAFRLHPDCASGAGEGALPPAPIASTLSDATSNVSAPTIQAGNKRKRQA</sequence>
<evidence type="ECO:0000313" key="1">
    <source>
        <dbReference type="EMBL" id="TFK65137.1"/>
    </source>
</evidence>
<keyword evidence="2" id="KW-1185">Reference proteome</keyword>
<name>A0ACD3AJU6_9AGAR</name>
<proteinExistence type="predicted"/>